<feature type="region of interest" description="Disordered" evidence="1">
    <location>
        <begin position="145"/>
        <end position="169"/>
    </location>
</feature>
<dbReference type="RefSeq" id="WP_066500759.1">
    <property type="nucleotide sequence ID" value="NZ_BJMO01000029.1"/>
</dbReference>
<protein>
    <submittedName>
        <fullName evidence="2">Uncharacterized protein</fullName>
    </submittedName>
</protein>
<dbReference type="EMBL" id="CP014518">
    <property type="protein sequence ID" value="AMM34271.1"/>
    <property type="molecule type" value="Genomic_DNA"/>
</dbReference>
<feature type="compositionally biased region" description="Low complexity" evidence="1">
    <location>
        <begin position="54"/>
        <end position="68"/>
    </location>
</feature>
<sequence length="271" mass="28178">MKGLAGSDVPFMTRRVKAPVPAPAPSPAERPAPARRDPLDLGEPTVPAPPPGRAPSTGLDLAPAAGRAAAERPVPGLAVSGRAVSGLPAGAHGPSPAPATPESRLYPAPAFGRLHQLAEGNAVVRLNPRQSGIGSLFVTGARGTAWEGEDRTTGAQSVHREQIGTPIPTPGNRPLVGFVNRDAVVVLRHVRRLRRALFIGAGGTMTVQTFDGSAIAVQGTLGPGQRTVLTATRIGALLELRAESVPEDWDDGEIWREFAFTMTVGLGGLRR</sequence>
<keyword evidence="3" id="KW-1185">Reference proteome</keyword>
<feature type="compositionally biased region" description="Basic and acidic residues" evidence="1">
    <location>
        <begin position="148"/>
        <end position="162"/>
    </location>
</feature>
<feature type="region of interest" description="Disordered" evidence="1">
    <location>
        <begin position="1"/>
        <end position="68"/>
    </location>
</feature>
<evidence type="ECO:0000313" key="2">
    <source>
        <dbReference type="EMBL" id="AMM34271.1"/>
    </source>
</evidence>
<reference evidence="2 3" key="1">
    <citation type="submission" date="2016-02" db="EMBL/GenBank/DDBJ databases">
        <title>Complete genome of Sinomonas atrocyanea KCTC 3377.</title>
        <authorList>
            <person name="Kim K.M."/>
        </authorList>
    </citation>
    <scope>NUCLEOTIDE SEQUENCE [LARGE SCALE GENOMIC DNA]</scope>
    <source>
        <strain evidence="2 3">KCTC 3377</strain>
    </source>
</reference>
<feature type="region of interest" description="Disordered" evidence="1">
    <location>
        <begin position="85"/>
        <end position="105"/>
    </location>
</feature>
<dbReference type="STRING" id="37927.SA2016_3613"/>
<dbReference type="OrthoDB" id="4946395at2"/>
<gene>
    <name evidence="2" type="ORF">SA2016_3613</name>
</gene>
<accession>A0A127A5T0</accession>
<name>A0A127A5T0_9MICC</name>
<evidence type="ECO:0000256" key="1">
    <source>
        <dbReference type="SAM" id="MobiDB-lite"/>
    </source>
</evidence>
<proteinExistence type="predicted"/>
<organism evidence="2 3">
    <name type="scientific">Sinomonas atrocyanea</name>
    <dbReference type="NCBI Taxonomy" id="37927"/>
    <lineage>
        <taxon>Bacteria</taxon>
        <taxon>Bacillati</taxon>
        <taxon>Actinomycetota</taxon>
        <taxon>Actinomycetes</taxon>
        <taxon>Micrococcales</taxon>
        <taxon>Micrococcaceae</taxon>
        <taxon>Sinomonas</taxon>
    </lineage>
</organism>
<dbReference type="Proteomes" id="UP000070134">
    <property type="component" value="Chromosome"/>
</dbReference>
<dbReference type="KEGG" id="satk:SA2016_3613"/>
<evidence type="ECO:0000313" key="3">
    <source>
        <dbReference type="Proteomes" id="UP000070134"/>
    </source>
</evidence>
<feature type="compositionally biased region" description="Pro residues" evidence="1">
    <location>
        <begin position="20"/>
        <end position="30"/>
    </location>
</feature>
<dbReference type="AlphaFoldDB" id="A0A127A5T0"/>